<dbReference type="AlphaFoldDB" id="A0A9W4P4E4"/>
<dbReference type="EMBL" id="CAJVRC010000876">
    <property type="protein sequence ID" value="CAG8902708.1"/>
    <property type="molecule type" value="Genomic_DNA"/>
</dbReference>
<protein>
    <recommendedName>
        <fullName evidence="3">DUF4291 domain-containing protein</fullName>
    </recommendedName>
</protein>
<dbReference type="PANTHER" id="PTHR38567:SF1">
    <property type="entry name" value="DUF4291 DOMAIN-CONTAINING PROTEIN"/>
    <property type="match status" value="1"/>
</dbReference>
<dbReference type="Proteomes" id="UP001154252">
    <property type="component" value="Unassembled WGS sequence"/>
</dbReference>
<reference evidence="1" key="1">
    <citation type="submission" date="2021-07" db="EMBL/GenBank/DDBJ databases">
        <authorList>
            <person name="Branca A.L. A."/>
        </authorList>
    </citation>
    <scope>NUCLEOTIDE SEQUENCE</scope>
</reference>
<dbReference type="OrthoDB" id="413653at2759"/>
<dbReference type="Pfam" id="PF14124">
    <property type="entry name" value="DUF4291"/>
    <property type="match status" value="1"/>
</dbReference>
<dbReference type="PANTHER" id="PTHR38567">
    <property type="entry name" value="DUF4291 DOMAIN-CONTAINING PROTEIN"/>
    <property type="match status" value="1"/>
</dbReference>
<sequence length="219" mass="25425">MNILQYEHAQLFNNTCPHPTMTSNTYRVIRAKQTQSTITVYQAYSPEIAEPALKAQTFVPPFSRERMTWIKPSFLWMAYRSGWATKSRQERVLAIEITREGFEWALQHCCLSHYMPGKETSQGEWQKKLRASPVRVQWDPERDLSLRPLDYRSIQIGLSGEAVRRYVDEWIISVTDVTDTMRQIDGYLKSGDVDSAMSCLPEETSCILPQDLQEHLSMK</sequence>
<evidence type="ECO:0008006" key="3">
    <source>
        <dbReference type="Google" id="ProtNLM"/>
    </source>
</evidence>
<name>A0A9W4P4E4_9EURO</name>
<organism evidence="1 2">
    <name type="scientific">Penicillium egyptiacum</name>
    <dbReference type="NCBI Taxonomy" id="1303716"/>
    <lineage>
        <taxon>Eukaryota</taxon>
        <taxon>Fungi</taxon>
        <taxon>Dikarya</taxon>
        <taxon>Ascomycota</taxon>
        <taxon>Pezizomycotina</taxon>
        <taxon>Eurotiomycetes</taxon>
        <taxon>Eurotiomycetidae</taxon>
        <taxon>Eurotiales</taxon>
        <taxon>Aspergillaceae</taxon>
        <taxon>Penicillium</taxon>
    </lineage>
</organism>
<keyword evidence="2" id="KW-1185">Reference proteome</keyword>
<comment type="caution">
    <text evidence="1">The sequence shown here is derived from an EMBL/GenBank/DDBJ whole genome shotgun (WGS) entry which is preliminary data.</text>
</comment>
<accession>A0A9W4P4E4</accession>
<dbReference type="InterPro" id="IPR025633">
    <property type="entry name" value="DUF4291"/>
</dbReference>
<proteinExistence type="predicted"/>
<evidence type="ECO:0000313" key="2">
    <source>
        <dbReference type="Proteomes" id="UP001154252"/>
    </source>
</evidence>
<gene>
    <name evidence="1" type="ORF">PEGY_LOCUS6885</name>
</gene>
<evidence type="ECO:0000313" key="1">
    <source>
        <dbReference type="EMBL" id="CAG8902708.1"/>
    </source>
</evidence>